<dbReference type="Pfam" id="PF14808">
    <property type="entry name" value="TMEM164"/>
    <property type="match status" value="1"/>
</dbReference>
<feature type="transmembrane region" description="Helical" evidence="1">
    <location>
        <begin position="67"/>
        <end position="87"/>
    </location>
</feature>
<dbReference type="EMBL" id="CP024963">
    <property type="protein sequence ID" value="ATZ17451.1"/>
    <property type="molecule type" value="Genomic_DNA"/>
</dbReference>
<dbReference type="Proteomes" id="UP000232063">
    <property type="component" value="Chromosome"/>
</dbReference>
<dbReference type="RefSeq" id="WP_025734558.1">
    <property type="nucleotide sequence ID" value="NZ_CP024963.1"/>
</dbReference>
<feature type="transmembrane region" description="Helical" evidence="1">
    <location>
        <begin position="6"/>
        <end position="24"/>
    </location>
</feature>
<evidence type="ECO:0008006" key="4">
    <source>
        <dbReference type="Google" id="ProtNLM"/>
    </source>
</evidence>
<reference evidence="2 3" key="1">
    <citation type="submission" date="2017-11" db="EMBL/GenBank/DDBJ databases">
        <title>Genome sequence of Entomoplasma luminosum PIMN-1 (ATCC 49195).</title>
        <authorList>
            <person name="Lo W.-S."/>
            <person name="Gasparich G.E."/>
            <person name="Kuo C.-H."/>
        </authorList>
    </citation>
    <scope>NUCLEOTIDE SEQUENCE [LARGE SCALE GENOMIC DNA]</scope>
    <source>
        <strain evidence="2 3">PIMN-1</strain>
    </source>
</reference>
<evidence type="ECO:0000256" key="1">
    <source>
        <dbReference type="SAM" id="Phobius"/>
    </source>
</evidence>
<protein>
    <recommendedName>
        <fullName evidence="4">TIGR02206 family membrane protein</fullName>
    </recommendedName>
</protein>
<sequence length="287" mass="33602">MNHLAEYIVALLVSVILMGSLFVFHKFWAKTTKTYWVRIVIITWMLVVQISFYVTQDIFNKAKPSTFMYWELCNILAWTSIFLMIFPTKLQLDFFMPLAIIGPGLTIFVPVGEGYSFSSFWYYQFYLGHLITLFAYFYIYLFGYTKSQFNWTMIRRSYTFAFFLLTFVMIWNMAYVPNGHNPLEPVPSGESSGSYWGPNYIFGQIINNMGLGYLSLLVQYFLMILVFGPVLLIVSWIILYFTRPIYANCGTEKIKFNLCEDILDVKTIFTKQNLKTICKNLIAKIKV</sequence>
<organism evidence="2 3">
    <name type="scientific">Williamsoniiplasma luminosum</name>
    <dbReference type="NCBI Taxonomy" id="214888"/>
    <lineage>
        <taxon>Bacteria</taxon>
        <taxon>Bacillati</taxon>
        <taxon>Mycoplasmatota</taxon>
        <taxon>Mollicutes</taxon>
        <taxon>Entomoplasmatales</taxon>
        <taxon>Williamsoniiplasma</taxon>
    </lineage>
</organism>
<dbReference type="AlphaFoldDB" id="A0A2K8NXH8"/>
<gene>
    <name evidence="2" type="ORF">ELUMI_v1c07290</name>
</gene>
<feature type="transmembrane region" description="Helical" evidence="1">
    <location>
        <begin position="36"/>
        <end position="55"/>
    </location>
</feature>
<dbReference type="KEGG" id="elj:ELUMI_v1c07290"/>
<feature type="transmembrane region" description="Helical" evidence="1">
    <location>
        <begin position="217"/>
        <end position="241"/>
    </location>
</feature>
<proteinExistence type="predicted"/>
<evidence type="ECO:0000313" key="2">
    <source>
        <dbReference type="EMBL" id="ATZ17451.1"/>
    </source>
</evidence>
<feature type="transmembrane region" description="Helical" evidence="1">
    <location>
        <begin position="123"/>
        <end position="145"/>
    </location>
</feature>
<name>A0A2K8NXH8_9MOLU</name>
<keyword evidence="1" id="KW-0472">Membrane</keyword>
<evidence type="ECO:0000313" key="3">
    <source>
        <dbReference type="Proteomes" id="UP000232063"/>
    </source>
</evidence>
<keyword evidence="3" id="KW-1185">Reference proteome</keyword>
<keyword evidence="1" id="KW-1133">Transmembrane helix</keyword>
<dbReference type="OrthoDB" id="391582at2"/>
<feature type="transmembrane region" description="Helical" evidence="1">
    <location>
        <begin position="157"/>
        <end position="176"/>
    </location>
</feature>
<feature type="transmembrane region" description="Helical" evidence="1">
    <location>
        <begin position="94"/>
        <end position="111"/>
    </location>
</feature>
<keyword evidence="1" id="KW-0812">Transmembrane</keyword>
<accession>A0A2K8NXH8</accession>